<dbReference type="InterPro" id="IPR033138">
    <property type="entry name" value="Cu_oxidase_CS"/>
</dbReference>
<comment type="cofactor">
    <cofactor evidence="2">
        <name>Cu cation</name>
        <dbReference type="ChEBI" id="CHEBI:23378"/>
    </cofactor>
</comment>
<evidence type="ECO:0000256" key="5">
    <source>
        <dbReference type="ARBA" id="ARBA00022723"/>
    </source>
</evidence>
<feature type="compositionally biased region" description="Polar residues" evidence="10">
    <location>
        <begin position="330"/>
        <end position="339"/>
    </location>
</feature>
<evidence type="ECO:0000256" key="3">
    <source>
        <dbReference type="ARBA" id="ARBA00010609"/>
    </source>
</evidence>
<evidence type="ECO:0000313" key="14">
    <source>
        <dbReference type="EMBL" id="KAK0625178.1"/>
    </source>
</evidence>
<dbReference type="Proteomes" id="UP001174934">
    <property type="component" value="Unassembled WGS sequence"/>
</dbReference>
<dbReference type="PROSITE" id="PS00079">
    <property type="entry name" value="MULTICOPPER_OXIDASE1"/>
    <property type="match status" value="1"/>
</dbReference>
<dbReference type="Gene3D" id="2.60.40.420">
    <property type="entry name" value="Cupredoxins - blue copper proteins"/>
    <property type="match status" value="4"/>
</dbReference>
<dbReference type="Pfam" id="PF07732">
    <property type="entry name" value="Cu-oxidase_3"/>
    <property type="match status" value="1"/>
</dbReference>
<keyword evidence="7" id="KW-0186">Copper</keyword>
<dbReference type="CDD" id="cd13901">
    <property type="entry name" value="CuRO_3_MaLCC_like"/>
    <property type="match status" value="1"/>
</dbReference>
<dbReference type="AlphaFoldDB" id="A0AA40C5N1"/>
<dbReference type="GO" id="GO:0005507">
    <property type="term" value="F:copper ion binding"/>
    <property type="evidence" value="ECO:0007669"/>
    <property type="project" value="InterPro"/>
</dbReference>
<comment type="similarity">
    <text evidence="3">Belongs to the multicopper oxidase family.</text>
</comment>
<gene>
    <name evidence="14" type="ORF">B0T17DRAFT_639713</name>
</gene>
<dbReference type="Pfam" id="PF07731">
    <property type="entry name" value="Cu-oxidase_2"/>
    <property type="match status" value="1"/>
</dbReference>
<evidence type="ECO:0000256" key="2">
    <source>
        <dbReference type="ARBA" id="ARBA00001935"/>
    </source>
</evidence>
<protein>
    <recommendedName>
        <fullName evidence="4">laccase</fullName>
        <ecNumber evidence="4">1.10.3.2</ecNumber>
    </recommendedName>
</protein>
<keyword evidence="5" id="KW-0479">Metal-binding</keyword>
<dbReference type="GO" id="GO:0046274">
    <property type="term" value="P:lignin catabolic process"/>
    <property type="evidence" value="ECO:0007669"/>
    <property type="project" value="UniProtKB-KW"/>
</dbReference>
<feature type="domain" description="Plastocyanin-like" evidence="12">
    <location>
        <begin position="402"/>
        <end position="542"/>
    </location>
</feature>
<feature type="domain" description="Plastocyanin-like" evidence="13">
    <location>
        <begin position="94"/>
        <end position="164"/>
    </location>
</feature>
<keyword evidence="9" id="KW-0439">Lignin degradation</keyword>
<dbReference type="SUPFAM" id="SSF49503">
    <property type="entry name" value="Cupredoxins"/>
    <property type="match status" value="3"/>
</dbReference>
<keyword evidence="6" id="KW-0560">Oxidoreductase</keyword>
<feature type="domain" description="Plastocyanin-like" evidence="11">
    <location>
        <begin position="174"/>
        <end position="329"/>
    </location>
</feature>
<name>A0AA40C5N1_9PEZI</name>
<keyword evidence="8" id="KW-0325">Glycoprotein</keyword>
<proteinExistence type="inferred from homology"/>
<evidence type="ECO:0000259" key="12">
    <source>
        <dbReference type="Pfam" id="PF07731"/>
    </source>
</evidence>
<sequence length="578" mass="62194">MAHVPLRLPAYPLTVAVPSSLQLQARQSTCNTATNRQCWTSSFNVNTDYEAHTPLTGVTRSYTLTLTEHNNWIGGDGHAKVKAMLVNGPAITAGNTSIHYHGLRQLYTNTQDGVSGVTECPIPPGSSKTYSFIAHQYGTAWYHSHYSAQYANGALGPIVIHGPASANYDIDLGPLMISDWYYPAANQILAHINNPNTPYIPGFPGSPPPSDNVLFNGKNINPTGSGGSRARFTLTPGKKHLLRLINPSVQNAFTLTLVGHTFTIIATDFVPITPKTVTSLFIGIGQRYDVIITANQPTANYWFNATFSATPCGQSANPFPAAIFSYTGASSTTSPTSRGTAPPDSRCSDSHAYTPVVARSAPNVASFSPSSANTLNTNVVIDTTSSAAPHVYWTVNDHPMRVSWNHPTLEYVQNSTVSAMAPATNLITVPSAPNTYTFVLIQNNFSIPHPIHLHGHDVLILGSSPALSNPIGDNTGLRAFNPATDAALLKGSNPARRDTTMLPAWGWLAVAYQTNNPGAWLFHCHIAWHVSQGLSVQFLEQQGAISSVMDLNGLKGNCGRWRAYYPAEDPFDQDDSGI</sequence>
<evidence type="ECO:0000259" key="13">
    <source>
        <dbReference type="Pfam" id="PF07732"/>
    </source>
</evidence>
<accession>A0AA40C5N1</accession>
<dbReference type="InterPro" id="IPR001117">
    <property type="entry name" value="Cu-oxidase_2nd"/>
</dbReference>
<comment type="catalytic activity">
    <reaction evidence="1">
        <text>4 hydroquinone + O2 = 4 benzosemiquinone + 2 H2O</text>
        <dbReference type="Rhea" id="RHEA:11276"/>
        <dbReference type="ChEBI" id="CHEBI:15377"/>
        <dbReference type="ChEBI" id="CHEBI:15379"/>
        <dbReference type="ChEBI" id="CHEBI:17594"/>
        <dbReference type="ChEBI" id="CHEBI:17977"/>
        <dbReference type="EC" id="1.10.3.2"/>
    </reaction>
</comment>
<evidence type="ECO:0000256" key="4">
    <source>
        <dbReference type="ARBA" id="ARBA00012297"/>
    </source>
</evidence>
<dbReference type="InterPro" id="IPR002355">
    <property type="entry name" value="Cu_oxidase_Cu_BS"/>
</dbReference>
<evidence type="ECO:0000256" key="9">
    <source>
        <dbReference type="ARBA" id="ARBA00023185"/>
    </source>
</evidence>
<organism evidence="14 15">
    <name type="scientific">Bombardia bombarda</name>
    <dbReference type="NCBI Taxonomy" id="252184"/>
    <lineage>
        <taxon>Eukaryota</taxon>
        <taxon>Fungi</taxon>
        <taxon>Dikarya</taxon>
        <taxon>Ascomycota</taxon>
        <taxon>Pezizomycotina</taxon>
        <taxon>Sordariomycetes</taxon>
        <taxon>Sordariomycetidae</taxon>
        <taxon>Sordariales</taxon>
        <taxon>Lasiosphaeriaceae</taxon>
        <taxon>Bombardia</taxon>
    </lineage>
</organism>
<dbReference type="CDD" id="cd13880">
    <property type="entry name" value="CuRO_2_MaLCC_like"/>
    <property type="match status" value="1"/>
</dbReference>
<evidence type="ECO:0000259" key="11">
    <source>
        <dbReference type="Pfam" id="PF00394"/>
    </source>
</evidence>
<evidence type="ECO:0000256" key="1">
    <source>
        <dbReference type="ARBA" id="ARBA00000349"/>
    </source>
</evidence>
<keyword evidence="15" id="KW-1185">Reference proteome</keyword>
<dbReference type="InterPro" id="IPR045087">
    <property type="entry name" value="Cu-oxidase_fam"/>
</dbReference>
<dbReference type="PROSITE" id="PS00080">
    <property type="entry name" value="MULTICOPPER_OXIDASE2"/>
    <property type="match status" value="1"/>
</dbReference>
<dbReference type="InterPro" id="IPR008972">
    <property type="entry name" value="Cupredoxin"/>
</dbReference>
<dbReference type="FunFam" id="2.60.40.420:FF:000045">
    <property type="entry name" value="Laccase 2"/>
    <property type="match status" value="1"/>
</dbReference>
<dbReference type="InterPro" id="IPR011707">
    <property type="entry name" value="Cu-oxidase-like_N"/>
</dbReference>
<dbReference type="InterPro" id="IPR011706">
    <property type="entry name" value="Cu-oxidase_C"/>
</dbReference>
<evidence type="ECO:0000313" key="15">
    <source>
        <dbReference type="Proteomes" id="UP001174934"/>
    </source>
</evidence>
<dbReference type="EMBL" id="JAULSR010000003">
    <property type="protein sequence ID" value="KAK0625178.1"/>
    <property type="molecule type" value="Genomic_DNA"/>
</dbReference>
<dbReference type="EC" id="1.10.3.2" evidence="4"/>
<evidence type="ECO:0000256" key="6">
    <source>
        <dbReference type="ARBA" id="ARBA00023002"/>
    </source>
</evidence>
<evidence type="ECO:0000256" key="7">
    <source>
        <dbReference type="ARBA" id="ARBA00023008"/>
    </source>
</evidence>
<dbReference type="PANTHER" id="PTHR11709">
    <property type="entry name" value="MULTI-COPPER OXIDASE"/>
    <property type="match status" value="1"/>
</dbReference>
<dbReference type="Pfam" id="PF00394">
    <property type="entry name" value="Cu-oxidase"/>
    <property type="match status" value="1"/>
</dbReference>
<feature type="region of interest" description="Disordered" evidence="10">
    <location>
        <begin position="330"/>
        <end position="349"/>
    </location>
</feature>
<reference evidence="14" key="1">
    <citation type="submission" date="2023-06" db="EMBL/GenBank/DDBJ databases">
        <title>Genome-scale phylogeny and comparative genomics of the fungal order Sordariales.</title>
        <authorList>
            <consortium name="Lawrence Berkeley National Laboratory"/>
            <person name="Hensen N."/>
            <person name="Bonometti L."/>
            <person name="Westerberg I."/>
            <person name="Brannstrom I.O."/>
            <person name="Guillou S."/>
            <person name="Cros-Aarteil S."/>
            <person name="Calhoun S."/>
            <person name="Haridas S."/>
            <person name="Kuo A."/>
            <person name="Mondo S."/>
            <person name="Pangilinan J."/>
            <person name="Riley R."/>
            <person name="LaButti K."/>
            <person name="Andreopoulos B."/>
            <person name="Lipzen A."/>
            <person name="Chen C."/>
            <person name="Yanf M."/>
            <person name="Daum C."/>
            <person name="Ng V."/>
            <person name="Clum A."/>
            <person name="Steindorff A."/>
            <person name="Ohm R."/>
            <person name="Martin F."/>
            <person name="Silar P."/>
            <person name="Natvig D."/>
            <person name="Lalanne C."/>
            <person name="Gautier V."/>
            <person name="Ament-velasquez S.L."/>
            <person name="Kruys A."/>
            <person name="Hutchinson M.I."/>
            <person name="Powell A.J."/>
            <person name="Barry K."/>
            <person name="Miller A.N."/>
            <person name="Grigoriev I.V."/>
            <person name="Debuchy R."/>
            <person name="Gladieux P."/>
            <person name="Thoren M.H."/>
            <person name="Johannesson H."/>
        </authorList>
    </citation>
    <scope>NUCLEOTIDE SEQUENCE</scope>
    <source>
        <strain evidence="14">SMH3391-2</strain>
    </source>
</reference>
<dbReference type="GO" id="GO:0052716">
    <property type="term" value="F:hydroquinone:oxygen oxidoreductase activity"/>
    <property type="evidence" value="ECO:0007669"/>
    <property type="project" value="UniProtKB-EC"/>
</dbReference>
<dbReference type="PANTHER" id="PTHR11709:SF87">
    <property type="entry name" value="LACCASE"/>
    <property type="match status" value="1"/>
</dbReference>
<evidence type="ECO:0000256" key="10">
    <source>
        <dbReference type="SAM" id="MobiDB-lite"/>
    </source>
</evidence>
<evidence type="ECO:0000256" key="8">
    <source>
        <dbReference type="ARBA" id="ARBA00023180"/>
    </source>
</evidence>
<comment type="caution">
    <text evidence="14">The sequence shown here is derived from an EMBL/GenBank/DDBJ whole genome shotgun (WGS) entry which is preliminary data.</text>
</comment>